<dbReference type="AlphaFoldDB" id="A0A132B574"/>
<name>A0A132B574_MOLSC</name>
<dbReference type="PANTHER" id="PTHR47336">
    <property type="entry name" value="TRANSCRIPTION FACTOR HMS1-RELATED"/>
    <property type="match status" value="1"/>
</dbReference>
<dbReference type="GeneID" id="28823450"/>
<feature type="compositionally biased region" description="Low complexity" evidence="1">
    <location>
        <begin position="182"/>
        <end position="198"/>
    </location>
</feature>
<sequence>MPNRNLSFQSSVSGSDLLKLRDLSCQEGNVFDKEFHADLDMKDWNEWMQCEGTINQLESPMIDRTQSIASTVSWLEGTSSANIDRAVEKDAAVFSSFLNDNEFSFEDALLEFDEVPPPPPPCYNLPMGIPTKDNNRASQDVPRKFRGFSSLTEAEERSLTDIAMPYHILAKNTTTKRKSPSSEEPTSPSAASASFSSPAPSPSPEPVTTRKSRTNKKRKSLVVVDDAESRNALCQSRKNGHNMIEKRYRTNLNEKIDCLRQSVPAFPRRSSSGAKSDGEEEEDEEGQEDSKIGRQKYGKAAILTRALEYIKHLENTTERLGGEVDLLKNRAGAFEKLAMSGSIVLSDRVGLVAGGLLVVKSETLESVRADFKQVGLKYRPLPGPNTRRRNSRQVKVDLL</sequence>
<dbReference type="SUPFAM" id="SSF47459">
    <property type="entry name" value="HLH, helix-loop-helix DNA-binding domain"/>
    <property type="match status" value="1"/>
</dbReference>
<evidence type="ECO:0000313" key="3">
    <source>
        <dbReference type="EMBL" id="KUJ07139.1"/>
    </source>
</evidence>
<dbReference type="STRING" id="149040.A0A132B574"/>
<proteinExistence type="predicted"/>
<dbReference type="RefSeq" id="XP_018061494.1">
    <property type="nucleotide sequence ID" value="XM_018213724.1"/>
</dbReference>
<reference evidence="3 4" key="1">
    <citation type="submission" date="2015-10" db="EMBL/GenBank/DDBJ databases">
        <title>Full genome of DAOMC 229536 Phialocephala scopiformis, a fungal endophyte of spruce producing the potent anti-insectan compound rugulosin.</title>
        <authorList>
            <consortium name="DOE Joint Genome Institute"/>
            <person name="Walker A.K."/>
            <person name="Frasz S.L."/>
            <person name="Seifert K.A."/>
            <person name="Miller J.D."/>
            <person name="Mondo S.J."/>
            <person name="Labutti K."/>
            <person name="Lipzen A."/>
            <person name="Dockter R."/>
            <person name="Kennedy M."/>
            <person name="Grigoriev I.V."/>
            <person name="Spatafora J.W."/>
        </authorList>
    </citation>
    <scope>NUCLEOTIDE SEQUENCE [LARGE SCALE GENOMIC DNA]</scope>
    <source>
        <strain evidence="3 4">CBS 120377</strain>
    </source>
</reference>
<dbReference type="OrthoDB" id="2133190at2759"/>
<feature type="domain" description="BHLH" evidence="2">
    <location>
        <begin position="236"/>
        <end position="313"/>
    </location>
</feature>
<feature type="compositionally biased region" description="Basic residues" evidence="1">
    <location>
        <begin position="210"/>
        <end position="220"/>
    </location>
</feature>
<dbReference type="GO" id="GO:0046983">
    <property type="term" value="F:protein dimerization activity"/>
    <property type="evidence" value="ECO:0007669"/>
    <property type="project" value="InterPro"/>
</dbReference>
<dbReference type="EMBL" id="KQ947441">
    <property type="protein sequence ID" value="KUJ07139.1"/>
    <property type="molecule type" value="Genomic_DNA"/>
</dbReference>
<dbReference type="InterPro" id="IPR036638">
    <property type="entry name" value="HLH_DNA-bd_sf"/>
</dbReference>
<dbReference type="InParanoid" id="A0A132B574"/>
<feature type="region of interest" description="Disordered" evidence="1">
    <location>
        <begin position="263"/>
        <end position="293"/>
    </location>
</feature>
<evidence type="ECO:0000313" key="4">
    <source>
        <dbReference type="Proteomes" id="UP000070700"/>
    </source>
</evidence>
<evidence type="ECO:0000256" key="1">
    <source>
        <dbReference type="SAM" id="MobiDB-lite"/>
    </source>
</evidence>
<dbReference type="Pfam" id="PF00010">
    <property type="entry name" value="HLH"/>
    <property type="match status" value="1"/>
</dbReference>
<gene>
    <name evidence="3" type="ORF">LY89DRAFT_678106</name>
</gene>
<dbReference type="PANTHER" id="PTHR47336:SF2">
    <property type="entry name" value="TRANSCRIPTION FACTOR HMS1-RELATED"/>
    <property type="match status" value="1"/>
</dbReference>
<evidence type="ECO:0000259" key="2">
    <source>
        <dbReference type="PROSITE" id="PS50888"/>
    </source>
</evidence>
<dbReference type="Gene3D" id="4.10.280.10">
    <property type="entry name" value="Helix-loop-helix DNA-binding domain"/>
    <property type="match status" value="1"/>
</dbReference>
<feature type="compositionally biased region" description="Acidic residues" evidence="1">
    <location>
        <begin position="278"/>
        <end position="287"/>
    </location>
</feature>
<accession>A0A132B574</accession>
<dbReference type="KEGG" id="psco:LY89DRAFT_678106"/>
<dbReference type="SMART" id="SM00353">
    <property type="entry name" value="HLH"/>
    <property type="match status" value="1"/>
</dbReference>
<keyword evidence="4" id="KW-1185">Reference proteome</keyword>
<feature type="region of interest" description="Disordered" evidence="1">
    <location>
        <begin position="172"/>
        <end position="224"/>
    </location>
</feature>
<dbReference type="PROSITE" id="PS50888">
    <property type="entry name" value="BHLH"/>
    <property type="match status" value="1"/>
</dbReference>
<organism evidence="3 4">
    <name type="scientific">Mollisia scopiformis</name>
    <name type="common">Conifer needle endophyte fungus</name>
    <name type="synonym">Phialocephala scopiformis</name>
    <dbReference type="NCBI Taxonomy" id="149040"/>
    <lineage>
        <taxon>Eukaryota</taxon>
        <taxon>Fungi</taxon>
        <taxon>Dikarya</taxon>
        <taxon>Ascomycota</taxon>
        <taxon>Pezizomycotina</taxon>
        <taxon>Leotiomycetes</taxon>
        <taxon>Helotiales</taxon>
        <taxon>Mollisiaceae</taxon>
        <taxon>Mollisia</taxon>
    </lineage>
</organism>
<protein>
    <recommendedName>
        <fullName evidence="2">BHLH domain-containing protein</fullName>
    </recommendedName>
</protein>
<dbReference type="InterPro" id="IPR011598">
    <property type="entry name" value="bHLH_dom"/>
</dbReference>
<dbReference type="InterPro" id="IPR052099">
    <property type="entry name" value="Regulatory_TF_Diverse"/>
</dbReference>
<dbReference type="Proteomes" id="UP000070700">
    <property type="component" value="Unassembled WGS sequence"/>
</dbReference>